<evidence type="ECO:0000313" key="2">
    <source>
        <dbReference type="Proteomes" id="UP000233556"/>
    </source>
</evidence>
<name>A0A2I0UPN7_LIMLA</name>
<organism evidence="1 2">
    <name type="scientific">Limosa lapponica baueri</name>
    <dbReference type="NCBI Taxonomy" id="1758121"/>
    <lineage>
        <taxon>Eukaryota</taxon>
        <taxon>Metazoa</taxon>
        <taxon>Chordata</taxon>
        <taxon>Craniata</taxon>
        <taxon>Vertebrata</taxon>
        <taxon>Euteleostomi</taxon>
        <taxon>Archelosauria</taxon>
        <taxon>Archosauria</taxon>
        <taxon>Dinosauria</taxon>
        <taxon>Saurischia</taxon>
        <taxon>Theropoda</taxon>
        <taxon>Coelurosauria</taxon>
        <taxon>Aves</taxon>
        <taxon>Neognathae</taxon>
        <taxon>Neoaves</taxon>
        <taxon>Charadriiformes</taxon>
        <taxon>Scolopacidae</taxon>
        <taxon>Limosa</taxon>
    </lineage>
</organism>
<proteinExistence type="predicted"/>
<sequence length="156" mass="18209">MNKSKYPPVNAYNFEWLPQILKSVSGVNASTMIIKRDRYRIAYGEVRKDPQYAIIYFYRRVTHCTKSEILLYKIEPLKCKFKGYYPGFENSRSGLIGRILISSFIHVYLEDRIRERKVHFDNDPGVTLGKLTEERDTALAANGHAMEKRDIQLTNV</sequence>
<dbReference type="Proteomes" id="UP000233556">
    <property type="component" value="Unassembled WGS sequence"/>
</dbReference>
<gene>
    <name evidence="1" type="ORF">llap_1715</name>
</gene>
<evidence type="ECO:0000313" key="1">
    <source>
        <dbReference type="EMBL" id="PKU48006.1"/>
    </source>
</evidence>
<dbReference type="EMBL" id="KZ505663">
    <property type="protein sequence ID" value="PKU48006.1"/>
    <property type="molecule type" value="Genomic_DNA"/>
</dbReference>
<dbReference type="AlphaFoldDB" id="A0A2I0UPN7"/>
<reference evidence="2" key="1">
    <citation type="submission" date="2017-11" db="EMBL/GenBank/DDBJ databases">
        <authorList>
            <person name="Lima N.C."/>
            <person name="Parody-Merino A.M."/>
            <person name="Battley P.F."/>
            <person name="Fidler A.E."/>
            <person name="Prosdocimi F."/>
        </authorList>
    </citation>
    <scope>NUCLEOTIDE SEQUENCE [LARGE SCALE GENOMIC DNA]</scope>
</reference>
<protein>
    <submittedName>
        <fullName evidence="1">Uncharacterized protein</fullName>
    </submittedName>
</protein>
<reference evidence="2" key="2">
    <citation type="submission" date="2017-12" db="EMBL/GenBank/DDBJ databases">
        <title>Genome sequence of the Bar-tailed Godwit (Limosa lapponica baueri).</title>
        <authorList>
            <person name="Lima N.C.B."/>
            <person name="Parody-Merino A.M."/>
            <person name="Battley P.F."/>
            <person name="Fidler A.E."/>
            <person name="Prosdocimi F."/>
        </authorList>
    </citation>
    <scope>NUCLEOTIDE SEQUENCE [LARGE SCALE GENOMIC DNA]</scope>
</reference>
<accession>A0A2I0UPN7</accession>
<keyword evidence="2" id="KW-1185">Reference proteome</keyword>